<keyword evidence="7" id="KW-0472">Membrane</keyword>
<keyword evidence="11" id="KW-0407">Ion channel</keyword>
<keyword evidence="14" id="KW-1185">Reference proteome</keyword>
<dbReference type="SMART" id="SM00918">
    <property type="entry name" value="Lig_chan-Glu_bd"/>
    <property type="match status" value="1"/>
</dbReference>
<dbReference type="Gene3D" id="3.40.190.10">
    <property type="entry name" value="Periplasmic binding protein-like II"/>
    <property type="match status" value="1"/>
</dbReference>
<evidence type="ECO:0000256" key="6">
    <source>
        <dbReference type="ARBA" id="ARBA00023065"/>
    </source>
</evidence>
<protein>
    <recommendedName>
        <fullName evidence="12">Ionotropic glutamate receptor L-glutamate and glycine-binding domain-containing protein</fullName>
    </recommendedName>
</protein>
<keyword evidence="2" id="KW-0813">Transport</keyword>
<dbReference type="OrthoDB" id="7739311at2759"/>
<keyword evidence="9" id="KW-0325">Glycoprotein</keyword>
<evidence type="ECO:0000256" key="2">
    <source>
        <dbReference type="ARBA" id="ARBA00022448"/>
    </source>
</evidence>
<sequence length="596" mass="68678">MLLTLSVVIIIGTGCISVCRTTNVTSKLITEIIDEYFVFRQVPLLVVSGEDTMHLDLVDQIIGNLHKPRVIQLGPTSKNYASWFYCMFFFTTYEGFVAHINVLSSEQYDLYGFYTFFFNEVTEIQIHKAFDAIWKVKILRALIIVFNDDRPQLYNYFPYNIQSCGKPKVHYITNHQSSQLYLQKLNNFYGCPITLGTFETPPFVHFQGDTVYGFEGDLASTLARQLNFQLLVVTPPDNAQWGDPHPNGSTGLMKLLQEETAHFGVGCLGIMPQRNEILQPGRPHYNSRVLFAVPEGQPLNSFEKLFQPFDRTVWAAQGLLICLAITVVLTLKFAPNSVRDFIYGANNHTPLLNTINVFYTGALHRVPRRNFARTLLLLWILHCFVMRTVYQGLLFKYLQQESNHKPIDIIDDIEQSKLHYHMNKNAERFFAHKPGLSSRIRLIPPGNDSVSLALDAVSSRRVRDAVVVCTLEHIAYHNKHRLKQGFLRSSRDSLSSYPMVIYYPKRTFLVRVLDRLIGQIETAGLMNFWVQRYGNYHFFPKRVERSQPSALNVEQLMGCFECICVQWMVSCGIFVLELLSYKITFLRRFLAFLTHN</sequence>
<evidence type="ECO:0000256" key="5">
    <source>
        <dbReference type="ARBA" id="ARBA00022989"/>
    </source>
</evidence>
<dbReference type="EnsemblMetazoa" id="AAEL003341-RB">
    <property type="protein sequence ID" value="AAEL003341-PB"/>
    <property type="gene ID" value="AAEL003341"/>
</dbReference>
<comment type="subcellular location">
    <subcellularLocation>
        <location evidence="1">Cell membrane</location>
        <topology evidence="1">Multi-pass membrane protein</topology>
    </subcellularLocation>
</comment>
<dbReference type="InterPro" id="IPR052192">
    <property type="entry name" value="Insect_Ionotropic_Sensory_Rcpt"/>
</dbReference>
<evidence type="ECO:0000256" key="11">
    <source>
        <dbReference type="ARBA" id="ARBA00023303"/>
    </source>
</evidence>
<organism evidence="13 14">
    <name type="scientific">Aedes aegypti</name>
    <name type="common">Yellowfever mosquito</name>
    <name type="synonym">Culex aegypti</name>
    <dbReference type="NCBI Taxonomy" id="7159"/>
    <lineage>
        <taxon>Eukaryota</taxon>
        <taxon>Metazoa</taxon>
        <taxon>Ecdysozoa</taxon>
        <taxon>Arthropoda</taxon>
        <taxon>Hexapoda</taxon>
        <taxon>Insecta</taxon>
        <taxon>Pterygota</taxon>
        <taxon>Neoptera</taxon>
        <taxon>Endopterygota</taxon>
        <taxon>Diptera</taxon>
        <taxon>Nematocera</taxon>
        <taxon>Culicoidea</taxon>
        <taxon>Culicidae</taxon>
        <taxon>Culicinae</taxon>
        <taxon>Aedini</taxon>
        <taxon>Aedes</taxon>
        <taxon>Stegomyia</taxon>
    </lineage>
</organism>
<name>A0A6I8T7W5_AEDAE</name>
<evidence type="ECO:0000256" key="9">
    <source>
        <dbReference type="ARBA" id="ARBA00023180"/>
    </source>
</evidence>
<feature type="domain" description="Ionotropic glutamate receptor L-glutamate and glycine-binding" evidence="12">
    <location>
        <begin position="202"/>
        <end position="258"/>
    </location>
</feature>
<evidence type="ECO:0000256" key="1">
    <source>
        <dbReference type="ARBA" id="ARBA00004651"/>
    </source>
</evidence>
<keyword evidence="4" id="KW-0812">Transmembrane</keyword>
<evidence type="ECO:0000313" key="14">
    <source>
        <dbReference type="Proteomes" id="UP000008820"/>
    </source>
</evidence>
<dbReference type="InParanoid" id="A0A6I8T7W5"/>
<dbReference type="Gene3D" id="1.10.287.70">
    <property type="match status" value="1"/>
</dbReference>
<keyword evidence="8" id="KW-0675">Receptor</keyword>
<proteinExistence type="predicted"/>
<dbReference type="GO" id="GO:0005886">
    <property type="term" value="C:plasma membrane"/>
    <property type="evidence" value="ECO:0007669"/>
    <property type="project" value="UniProtKB-SubCell"/>
</dbReference>
<reference evidence="13 14" key="1">
    <citation type="submission" date="2017-06" db="EMBL/GenBank/DDBJ databases">
        <title>Aedes aegypti genome working group (AGWG) sequencing and assembly.</title>
        <authorList>
            <consortium name="Aedes aegypti Genome Working Group (AGWG)"/>
            <person name="Matthews B.J."/>
        </authorList>
    </citation>
    <scope>NUCLEOTIDE SEQUENCE [LARGE SCALE GENOMIC DNA]</scope>
    <source>
        <strain evidence="13 14">LVP_AGWG</strain>
    </source>
</reference>
<dbReference type="Proteomes" id="UP000008820">
    <property type="component" value="Chromosome 1"/>
</dbReference>
<gene>
    <name evidence="13" type="primary">5577928</name>
</gene>
<evidence type="ECO:0000256" key="7">
    <source>
        <dbReference type="ARBA" id="ARBA00023136"/>
    </source>
</evidence>
<evidence type="ECO:0000256" key="10">
    <source>
        <dbReference type="ARBA" id="ARBA00023286"/>
    </source>
</evidence>
<dbReference type="InterPro" id="IPR019594">
    <property type="entry name" value="Glu/Gly-bd"/>
</dbReference>
<dbReference type="AlphaFoldDB" id="A0A6I8T7W5"/>
<evidence type="ECO:0000256" key="4">
    <source>
        <dbReference type="ARBA" id="ARBA00022692"/>
    </source>
</evidence>
<dbReference type="InterPro" id="IPR056198">
    <property type="entry name" value="LBD_receptor"/>
</dbReference>
<evidence type="ECO:0000256" key="3">
    <source>
        <dbReference type="ARBA" id="ARBA00022475"/>
    </source>
</evidence>
<accession>A0A6I8T7W5</accession>
<dbReference type="GO" id="GO:0015276">
    <property type="term" value="F:ligand-gated monoatomic ion channel activity"/>
    <property type="evidence" value="ECO:0007669"/>
    <property type="project" value="InterPro"/>
</dbReference>
<dbReference type="Pfam" id="PF24061">
    <property type="entry name" value="LBD_receptor"/>
    <property type="match status" value="1"/>
</dbReference>
<evidence type="ECO:0000256" key="8">
    <source>
        <dbReference type="ARBA" id="ARBA00023170"/>
    </source>
</evidence>
<keyword evidence="10" id="KW-1071">Ligand-gated ion channel</keyword>
<evidence type="ECO:0000259" key="12">
    <source>
        <dbReference type="SMART" id="SM00918"/>
    </source>
</evidence>
<dbReference type="PANTHER" id="PTHR42643">
    <property type="entry name" value="IONOTROPIC RECEPTOR 20A-RELATED"/>
    <property type="match status" value="1"/>
</dbReference>
<keyword evidence="6" id="KW-0406">Ion transport</keyword>
<evidence type="ECO:0000313" key="13">
    <source>
        <dbReference type="EnsemblMetazoa" id="AAEL003341-PB"/>
    </source>
</evidence>
<dbReference type="SUPFAM" id="SSF53850">
    <property type="entry name" value="Periplasmic binding protein-like II"/>
    <property type="match status" value="1"/>
</dbReference>
<keyword evidence="3" id="KW-1003">Cell membrane</keyword>
<dbReference type="FunCoup" id="A0A6I8T7W5">
    <property type="interactions" value="42"/>
</dbReference>
<reference evidence="13" key="2">
    <citation type="submission" date="2020-05" db="UniProtKB">
        <authorList>
            <consortium name="EnsemblMetazoa"/>
        </authorList>
    </citation>
    <scope>IDENTIFICATION</scope>
    <source>
        <strain evidence="13">LVP_AGWG</strain>
    </source>
</reference>
<keyword evidence="5" id="KW-1133">Transmembrane helix</keyword>
<dbReference type="PANTHER" id="PTHR42643:SF30">
    <property type="entry name" value="IONOTROPIC RECEPTOR 40A-RELATED"/>
    <property type="match status" value="1"/>
</dbReference>